<dbReference type="PANTHER" id="PTHR30061">
    <property type="entry name" value="MALTOSE-BINDING PERIPLASMIC PROTEIN"/>
    <property type="match status" value="1"/>
</dbReference>
<evidence type="ECO:0000256" key="1">
    <source>
        <dbReference type="ARBA" id="ARBA00008520"/>
    </source>
</evidence>
<dbReference type="GO" id="GO:0042956">
    <property type="term" value="P:maltodextrin transmembrane transport"/>
    <property type="evidence" value="ECO:0007669"/>
    <property type="project" value="TreeGrafter"/>
</dbReference>
<comment type="similarity">
    <text evidence="1">Belongs to the bacterial solute-binding protein 1 family.</text>
</comment>
<dbReference type="eggNOG" id="COG1653">
    <property type="taxonomic scope" value="Bacteria"/>
</dbReference>
<feature type="chain" id="PRO_5004511430" description="Maltodextrin-binding protein" evidence="4">
    <location>
        <begin position="25"/>
        <end position="425"/>
    </location>
</feature>
<feature type="signal peptide" evidence="4">
    <location>
        <begin position="1"/>
        <end position="24"/>
    </location>
</feature>
<evidence type="ECO:0000313" key="5">
    <source>
        <dbReference type="EMBL" id="EPF31329.1"/>
    </source>
</evidence>
<evidence type="ECO:0008006" key="7">
    <source>
        <dbReference type="Google" id="ProtNLM"/>
    </source>
</evidence>
<dbReference type="OrthoDB" id="9795467at2"/>
<comment type="caution">
    <text evidence="5">The sequence shown here is derived from an EMBL/GenBank/DDBJ whole genome shotgun (WGS) entry which is preliminary data.</text>
</comment>
<dbReference type="STRING" id="1125699.HMPREF9194_01675"/>
<proteinExistence type="inferred from homology"/>
<reference evidence="5 6" key="1">
    <citation type="submission" date="2013-04" db="EMBL/GenBank/DDBJ databases">
        <title>The Genome Sequence of Treponema maltophilum ATCC 51939.</title>
        <authorList>
            <consortium name="The Broad Institute Genomics Platform"/>
            <person name="Earl A."/>
            <person name="Ward D."/>
            <person name="Feldgarden M."/>
            <person name="Gevers D."/>
            <person name="Leonetti C."/>
            <person name="Blanton J.M."/>
            <person name="Dewhirst F.E."/>
            <person name="Izard J."/>
            <person name="Walker B."/>
            <person name="Young S."/>
            <person name="Zeng Q."/>
            <person name="Gargeya S."/>
            <person name="Fitzgerald M."/>
            <person name="Haas B."/>
            <person name="Abouelleil A."/>
            <person name="Allen A.W."/>
            <person name="Alvarado L."/>
            <person name="Arachchi H.M."/>
            <person name="Berlin A.M."/>
            <person name="Chapman S.B."/>
            <person name="Gainer-Dewar J."/>
            <person name="Goldberg J."/>
            <person name="Griggs A."/>
            <person name="Gujja S."/>
            <person name="Hansen M."/>
            <person name="Howarth C."/>
            <person name="Imamovic A."/>
            <person name="Ireland A."/>
            <person name="Larimer J."/>
            <person name="McCowan C."/>
            <person name="Murphy C."/>
            <person name="Pearson M."/>
            <person name="Poon T.W."/>
            <person name="Priest M."/>
            <person name="Roberts A."/>
            <person name="Saif S."/>
            <person name="Shea T."/>
            <person name="Sisk P."/>
            <person name="Sykes S."/>
            <person name="Wortman J."/>
            <person name="Nusbaum C."/>
            <person name="Birren B."/>
        </authorList>
    </citation>
    <scope>NUCLEOTIDE SEQUENCE [LARGE SCALE GENOMIC DNA]</scope>
    <source>
        <strain evidence="5 6">ATCC 51939</strain>
    </source>
</reference>
<sequence length="425" mass="46184">MKKHLKKSAAMLSALVLAVSVLFAGGTKEMAKDGPVEITFWSLFTGGDGEFFDAMVAEFNRTHSDITLKSDTAKFTDYYTKLTTALTSKNAPDIVVLHRDSMLPYVKSGVLYPLDEALKEMNAPINDFVKAAIDACKFNGKQYSLPLDVHPLIMYCNKDLLAKAGVTKIPQTYDELVAAAKKVQDTTGAVGIALDNTTAVYKAYTLTRMFISGMGQGGGKVIDVASNKPAFNTAQGKKVVQDIIDLANKYGVVPKAYDYDSSVADFKAGKAAFHINGVWATGGFEQQKGLNFEAVPFPALWGKPGAWAGSHTLAIPVQKKMDPVKVKAALTFILWMTEHGEMWAKAGHIPTRISVRNKPEFKAMPYRPGYVTAADSVIPAPNTPAWEEVYGNLSDLLEYAVANNQSANDAIQAMDKKVTEILATY</sequence>
<evidence type="ECO:0000256" key="3">
    <source>
        <dbReference type="ARBA" id="ARBA00022729"/>
    </source>
</evidence>
<dbReference type="InterPro" id="IPR006059">
    <property type="entry name" value="SBP"/>
</dbReference>
<organism evidence="5 6">
    <name type="scientific">Treponema maltophilum ATCC 51939</name>
    <dbReference type="NCBI Taxonomy" id="1125699"/>
    <lineage>
        <taxon>Bacteria</taxon>
        <taxon>Pseudomonadati</taxon>
        <taxon>Spirochaetota</taxon>
        <taxon>Spirochaetia</taxon>
        <taxon>Spirochaetales</taxon>
        <taxon>Treponemataceae</taxon>
        <taxon>Treponema</taxon>
    </lineage>
</organism>
<evidence type="ECO:0000256" key="4">
    <source>
        <dbReference type="SAM" id="SignalP"/>
    </source>
</evidence>
<dbReference type="AlphaFoldDB" id="S3L3G4"/>
<dbReference type="SUPFAM" id="SSF53850">
    <property type="entry name" value="Periplasmic binding protein-like II"/>
    <property type="match status" value="1"/>
</dbReference>
<keyword evidence="3 4" id="KW-0732">Signal</keyword>
<keyword evidence="2" id="KW-0813">Transport</keyword>
<dbReference type="Proteomes" id="UP000014541">
    <property type="component" value="Unassembled WGS sequence"/>
</dbReference>
<dbReference type="CDD" id="cd14748">
    <property type="entry name" value="PBP2_UgpB"/>
    <property type="match status" value="1"/>
</dbReference>
<dbReference type="Pfam" id="PF13416">
    <property type="entry name" value="SBP_bac_8"/>
    <property type="match status" value="1"/>
</dbReference>
<dbReference type="GO" id="GO:0055052">
    <property type="term" value="C:ATP-binding cassette (ABC) transporter complex, substrate-binding subunit-containing"/>
    <property type="evidence" value="ECO:0007669"/>
    <property type="project" value="TreeGrafter"/>
</dbReference>
<name>S3L3G4_TREMA</name>
<dbReference type="HOGENOM" id="CLU_031285_10_0_12"/>
<dbReference type="GO" id="GO:1901982">
    <property type="term" value="F:maltose binding"/>
    <property type="evidence" value="ECO:0007669"/>
    <property type="project" value="TreeGrafter"/>
</dbReference>
<keyword evidence="6" id="KW-1185">Reference proteome</keyword>
<dbReference type="PATRIC" id="fig|1125699.3.peg.1690"/>
<dbReference type="EMBL" id="ATFF01000006">
    <property type="protein sequence ID" value="EPF31329.1"/>
    <property type="molecule type" value="Genomic_DNA"/>
</dbReference>
<evidence type="ECO:0000313" key="6">
    <source>
        <dbReference type="Proteomes" id="UP000014541"/>
    </source>
</evidence>
<dbReference type="Gene3D" id="3.40.190.10">
    <property type="entry name" value="Periplasmic binding protein-like II"/>
    <property type="match status" value="1"/>
</dbReference>
<dbReference type="RefSeq" id="WP_016525940.1">
    <property type="nucleotide sequence ID" value="NZ_KE332518.1"/>
</dbReference>
<dbReference type="GO" id="GO:0015768">
    <property type="term" value="P:maltose transport"/>
    <property type="evidence" value="ECO:0007669"/>
    <property type="project" value="TreeGrafter"/>
</dbReference>
<protein>
    <recommendedName>
        <fullName evidence="7">Maltodextrin-binding protein</fullName>
    </recommendedName>
</protein>
<evidence type="ECO:0000256" key="2">
    <source>
        <dbReference type="ARBA" id="ARBA00022448"/>
    </source>
</evidence>
<dbReference type="PANTHER" id="PTHR30061:SF50">
    <property type="entry name" value="MALTOSE_MALTODEXTRIN-BINDING PERIPLASMIC PROTEIN"/>
    <property type="match status" value="1"/>
</dbReference>
<accession>S3L3G4</accession>
<gene>
    <name evidence="5" type="ORF">HMPREF9194_01675</name>
</gene>